<dbReference type="Proteomes" id="UP000056968">
    <property type="component" value="Chromosome"/>
</dbReference>
<dbReference type="InterPro" id="IPR050090">
    <property type="entry name" value="Tyrosine_recombinase_XerCD"/>
</dbReference>
<dbReference type="InterPro" id="IPR002104">
    <property type="entry name" value="Integrase_catalytic"/>
</dbReference>
<dbReference type="GO" id="GO:0003677">
    <property type="term" value="F:DNA binding"/>
    <property type="evidence" value="ECO:0007669"/>
    <property type="project" value="UniProtKB-KW"/>
</dbReference>
<dbReference type="Gene3D" id="1.10.150.130">
    <property type="match status" value="1"/>
</dbReference>
<organism evidence="5 6">
    <name type="scientific">Sphingobium baderi</name>
    <dbReference type="NCBI Taxonomy" id="1332080"/>
    <lineage>
        <taxon>Bacteria</taxon>
        <taxon>Pseudomonadati</taxon>
        <taxon>Pseudomonadota</taxon>
        <taxon>Alphaproteobacteria</taxon>
        <taxon>Sphingomonadales</taxon>
        <taxon>Sphingomonadaceae</taxon>
        <taxon>Sphingobium</taxon>
    </lineage>
</organism>
<dbReference type="PANTHER" id="PTHR30349">
    <property type="entry name" value="PHAGE INTEGRASE-RELATED"/>
    <property type="match status" value="1"/>
</dbReference>
<dbReference type="PANTHER" id="PTHR30349:SF94">
    <property type="entry name" value="INTEGRASE_RECOMBINASE HI_1414-RELATED"/>
    <property type="match status" value="1"/>
</dbReference>
<dbReference type="KEGG" id="sbd:ATN00_02180"/>
<dbReference type="Gene3D" id="1.10.443.10">
    <property type="entry name" value="Intergrase catalytic core"/>
    <property type="match status" value="1"/>
</dbReference>
<dbReference type="GO" id="GO:0006310">
    <property type="term" value="P:DNA recombination"/>
    <property type="evidence" value="ECO:0007669"/>
    <property type="project" value="UniProtKB-KW"/>
</dbReference>
<proteinExistence type="predicted"/>
<evidence type="ECO:0000256" key="3">
    <source>
        <dbReference type="ARBA" id="ARBA00023172"/>
    </source>
</evidence>
<evidence type="ECO:0000313" key="5">
    <source>
        <dbReference type="EMBL" id="ALR19287.1"/>
    </source>
</evidence>
<dbReference type="AlphaFoldDB" id="A0A0S3EV67"/>
<evidence type="ECO:0000313" key="6">
    <source>
        <dbReference type="Proteomes" id="UP000056968"/>
    </source>
</evidence>
<sequence length="341" mass="38295">MATIQKRKKSWRVQVRRKGGTMSATFDTKAEAEAWAIATEAKILAGNGVENIVQEPIAPIAGKAAKDVFTRYAKEVSPGKRGGRWEEIRIKMLIRRSRLFDRPITAITGPDMAEWRDKRLCKVSASTVNRELCLISSMFTHAMKEWRVGLTCNPCALITKPRKPRPRTQRVTIADRKAIITQLGWNETSEPTTSAQWVAFAFYLALETAMRKGEILSLRWSDIDFDARHAHLDMTKNGDERDVPLSKAAMTLLRIVKEPEPAAPIVPVQTGHFDKLFRDAKREAGLSHIHFHDSRREAATTMAPKLSNVLELAAITGHKSLSMLQIYYKPTPADLAARLDA</sequence>
<dbReference type="InterPro" id="IPR010998">
    <property type="entry name" value="Integrase_recombinase_N"/>
</dbReference>
<evidence type="ECO:0000256" key="2">
    <source>
        <dbReference type="ARBA" id="ARBA00023125"/>
    </source>
</evidence>
<reference evidence="5 6" key="1">
    <citation type="submission" date="2015-11" db="EMBL/GenBank/DDBJ databases">
        <title>A Two-component Flavoprotein Monooxygenase System MeaXY Responsible for para-Hydroxylation of 2-Methyl-6-ethylaniline and 2,6-Diethylaniline in Sphingobium baderi DE-13.</title>
        <authorList>
            <person name="Cheng M."/>
            <person name="Meng Q."/>
            <person name="Yang Y."/>
            <person name="Chu C."/>
            <person name="Yan X."/>
            <person name="He J."/>
            <person name="Li S."/>
        </authorList>
    </citation>
    <scope>NUCLEOTIDE SEQUENCE [LARGE SCALE GENOMIC DNA]</scope>
    <source>
        <strain evidence="5 6">DE-13</strain>
    </source>
</reference>
<keyword evidence="6" id="KW-1185">Reference proteome</keyword>
<keyword evidence="3" id="KW-0233">DNA recombination</keyword>
<keyword evidence="2" id="KW-0238">DNA-binding</keyword>
<evidence type="ECO:0000256" key="1">
    <source>
        <dbReference type="ARBA" id="ARBA00022908"/>
    </source>
</evidence>
<keyword evidence="1" id="KW-0229">DNA integration</keyword>
<dbReference type="GO" id="GO:0015074">
    <property type="term" value="P:DNA integration"/>
    <property type="evidence" value="ECO:0007669"/>
    <property type="project" value="UniProtKB-KW"/>
</dbReference>
<dbReference type="EMBL" id="CP013264">
    <property type="protein sequence ID" value="ALR19287.1"/>
    <property type="molecule type" value="Genomic_DNA"/>
</dbReference>
<dbReference type="SUPFAM" id="SSF56349">
    <property type="entry name" value="DNA breaking-rejoining enzymes"/>
    <property type="match status" value="1"/>
</dbReference>
<evidence type="ECO:0000259" key="4">
    <source>
        <dbReference type="PROSITE" id="PS51898"/>
    </source>
</evidence>
<dbReference type="InterPro" id="IPR013762">
    <property type="entry name" value="Integrase-like_cat_sf"/>
</dbReference>
<dbReference type="InterPro" id="IPR011010">
    <property type="entry name" value="DNA_brk_join_enz"/>
</dbReference>
<feature type="domain" description="Tyr recombinase" evidence="4">
    <location>
        <begin position="166"/>
        <end position="340"/>
    </location>
</feature>
<name>A0A0S3EV67_9SPHN</name>
<accession>A0A0S3EV67</accession>
<dbReference type="PROSITE" id="PS51898">
    <property type="entry name" value="TYR_RECOMBINASE"/>
    <property type="match status" value="1"/>
</dbReference>
<protein>
    <submittedName>
        <fullName evidence="5">DNA recombinase</fullName>
    </submittedName>
</protein>
<dbReference type="CDD" id="cd00796">
    <property type="entry name" value="INT_Rci_Hp1_C"/>
    <property type="match status" value="1"/>
</dbReference>
<gene>
    <name evidence="5" type="ORF">ATN00_02180</name>
</gene>
<dbReference type="OrthoDB" id="7510934at2"/>
<dbReference type="Pfam" id="PF00589">
    <property type="entry name" value="Phage_integrase"/>
    <property type="match status" value="1"/>
</dbReference>